<sequence length="159" mass="18000">MTTLKLEGINVSAAPASAEGMLKVNGVRAYAQPQHEKKMLHEAARRIIFKKCFGPKCGLEKEELPVFDFKFYHEMDEAQECLESCYNARMENVFGDEYSSQNNLYMNMTEMKAAFTRFSHANPDKAIVDHYMAGMQEDKVDTLTASLINKSKGSGLNFH</sequence>
<name>A0A7S3IZQ7_9SPIT</name>
<dbReference type="EMBL" id="HBIH01041972">
    <property type="protein sequence ID" value="CAE0336207.1"/>
    <property type="molecule type" value="Transcribed_RNA"/>
</dbReference>
<evidence type="ECO:0000313" key="1">
    <source>
        <dbReference type="EMBL" id="CAE0336207.1"/>
    </source>
</evidence>
<accession>A0A7S3IZQ7</accession>
<organism evidence="1">
    <name type="scientific">Strombidium inclinatum</name>
    <dbReference type="NCBI Taxonomy" id="197538"/>
    <lineage>
        <taxon>Eukaryota</taxon>
        <taxon>Sar</taxon>
        <taxon>Alveolata</taxon>
        <taxon>Ciliophora</taxon>
        <taxon>Intramacronucleata</taxon>
        <taxon>Spirotrichea</taxon>
        <taxon>Oligotrichia</taxon>
        <taxon>Strombidiidae</taxon>
        <taxon>Strombidium</taxon>
    </lineage>
</organism>
<dbReference type="AlphaFoldDB" id="A0A7S3IZQ7"/>
<reference evidence="1" key="1">
    <citation type="submission" date="2021-01" db="EMBL/GenBank/DDBJ databases">
        <authorList>
            <person name="Corre E."/>
            <person name="Pelletier E."/>
            <person name="Niang G."/>
            <person name="Scheremetjew M."/>
            <person name="Finn R."/>
            <person name="Kale V."/>
            <person name="Holt S."/>
            <person name="Cochrane G."/>
            <person name="Meng A."/>
            <person name="Brown T."/>
            <person name="Cohen L."/>
        </authorList>
    </citation>
    <scope>NUCLEOTIDE SEQUENCE</scope>
    <source>
        <strain evidence="1">S3</strain>
    </source>
</reference>
<protein>
    <submittedName>
        <fullName evidence="1">Uncharacterized protein</fullName>
    </submittedName>
</protein>
<proteinExistence type="predicted"/>
<gene>
    <name evidence="1" type="ORF">SINC0208_LOCUS16846</name>
</gene>